<gene>
    <name evidence="1" type="ORF">J2793_006425</name>
</gene>
<name>A0AB73ILQ5_9BURK</name>
<evidence type="ECO:0000313" key="2">
    <source>
        <dbReference type="Proteomes" id="UP001229486"/>
    </source>
</evidence>
<protein>
    <submittedName>
        <fullName evidence="1">Uncharacterized protein</fullName>
    </submittedName>
</protein>
<comment type="caution">
    <text evidence="1">The sequence shown here is derived from an EMBL/GenBank/DDBJ whole genome shotgun (WGS) entry which is preliminary data.</text>
</comment>
<dbReference type="EMBL" id="JAURTK010000014">
    <property type="protein sequence ID" value="MDP9650950.1"/>
    <property type="molecule type" value="Genomic_DNA"/>
</dbReference>
<accession>A0AB73ILQ5</accession>
<dbReference type="AlphaFoldDB" id="A0AB73ILQ5"/>
<dbReference type="Proteomes" id="UP001229486">
    <property type="component" value="Unassembled WGS sequence"/>
</dbReference>
<proteinExistence type="predicted"/>
<evidence type="ECO:0000313" key="1">
    <source>
        <dbReference type="EMBL" id="MDP9650950.1"/>
    </source>
</evidence>
<sequence>MKFTDVEKFGGFHGVVQWRGLCAGSENSGVAIDPTLFRTLTLVTMSACPCWAGIEFHTWRGADIATTTAGWKKSGNFPALAKTTLFGIPVGCCMGIVTVAARNPIAVRQVLKKLRLMLAKEKNARLKIARYRTNVFNDGLHATGHSASQIQVHASWEPAEANANERDLKTRGLQ</sequence>
<organism evidence="1 2">
    <name type="scientific">Paraburkholderia caledonica</name>
    <dbReference type="NCBI Taxonomy" id="134536"/>
    <lineage>
        <taxon>Bacteria</taxon>
        <taxon>Pseudomonadati</taxon>
        <taxon>Pseudomonadota</taxon>
        <taxon>Betaproteobacteria</taxon>
        <taxon>Burkholderiales</taxon>
        <taxon>Burkholderiaceae</taxon>
        <taxon>Paraburkholderia</taxon>
    </lineage>
</organism>
<reference evidence="1" key="1">
    <citation type="submission" date="2023-07" db="EMBL/GenBank/DDBJ databases">
        <title>Sorghum-associated microbial communities from plants grown in Nebraska, USA.</title>
        <authorList>
            <person name="Schachtman D."/>
        </authorList>
    </citation>
    <scope>NUCLEOTIDE SEQUENCE</scope>
    <source>
        <strain evidence="1">DS1061</strain>
    </source>
</reference>
<dbReference type="RefSeq" id="WP_392395681.1">
    <property type="nucleotide sequence ID" value="NZ_JAURTK010000014.1"/>
</dbReference>